<feature type="domain" description="Protein kinase" evidence="10">
    <location>
        <begin position="405"/>
        <end position="657"/>
    </location>
</feature>
<dbReference type="PANTHER" id="PTHR45832">
    <property type="entry name" value="SERINE/THREONINE-PROTEIN KINASE SAMKA-RELATED-RELATED"/>
    <property type="match status" value="1"/>
</dbReference>
<dbReference type="SUPFAM" id="SSF56112">
    <property type="entry name" value="Protein kinase-like (PK-like)"/>
    <property type="match status" value="1"/>
</dbReference>
<dbReference type="AlphaFoldDB" id="A0A1R1XT80"/>
<dbReference type="PROSITE" id="PS50011">
    <property type="entry name" value="PROTEIN_KINASE_DOM"/>
    <property type="match status" value="1"/>
</dbReference>
<dbReference type="GO" id="GO:0004672">
    <property type="term" value="F:protein kinase activity"/>
    <property type="evidence" value="ECO:0007669"/>
    <property type="project" value="InterPro"/>
</dbReference>
<feature type="region of interest" description="Disordered" evidence="8">
    <location>
        <begin position="299"/>
        <end position="331"/>
    </location>
</feature>
<name>A0A1R1XT80_9FUNG</name>
<dbReference type="SMART" id="SM00220">
    <property type="entry name" value="S_TKc"/>
    <property type="match status" value="1"/>
</dbReference>
<dbReference type="EMBL" id="LSSM01001202">
    <property type="protein sequence ID" value="OMJ27058.1"/>
    <property type="molecule type" value="Genomic_DNA"/>
</dbReference>
<evidence type="ECO:0000256" key="7">
    <source>
        <dbReference type="ARBA" id="ARBA00022842"/>
    </source>
</evidence>
<evidence type="ECO:0000256" key="4">
    <source>
        <dbReference type="ARBA" id="ARBA00022723"/>
    </source>
</evidence>
<feature type="compositionally biased region" description="Basic and acidic residues" evidence="8">
    <location>
        <begin position="243"/>
        <end position="253"/>
    </location>
</feature>
<keyword evidence="3" id="KW-0808">Transferase</keyword>
<feature type="compositionally biased region" description="Polar residues" evidence="8">
    <location>
        <begin position="135"/>
        <end position="159"/>
    </location>
</feature>
<dbReference type="EMBL" id="LSSM01003455">
    <property type="protein sequence ID" value="OMJ17831.1"/>
    <property type="molecule type" value="Genomic_DNA"/>
</dbReference>
<dbReference type="FunFam" id="1.10.510.10:FF:000768">
    <property type="entry name" value="Non-specific serine/threonine protein kinase"/>
    <property type="match status" value="1"/>
</dbReference>
<accession>A0A1R1XT80</accession>
<comment type="caution">
    <text evidence="11">The sequence shown here is derived from an EMBL/GenBank/DDBJ whole genome shotgun (WGS) entry which is preliminary data.</text>
</comment>
<dbReference type="InterPro" id="IPR011993">
    <property type="entry name" value="PH-like_dom_sf"/>
</dbReference>
<evidence type="ECO:0000313" key="11">
    <source>
        <dbReference type="EMBL" id="OMJ17831.1"/>
    </source>
</evidence>
<dbReference type="SMART" id="SM00233">
    <property type="entry name" value="PH"/>
    <property type="match status" value="1"/>
</dbReference>
<dbReference type="SUPFAM" id="SSF50729">
    <property type="entry name" value="PH domain-like"/>
    <property type="match status" value="1"/>
</dbReference>
<dbReference type="Pfam" id="PF00069">
    <property type="entry name" value="Pkinase"/>
    <property type="match status" value="1"/>
</dbReference>
<evidence type="ECO:0000256" key="3">
    <source>
        <dbReference type="ARBA" id="ARBA00022679"/>
    </source>
</evidence>
<keyword evidence="11" id="KW-0418">Kinase</keyword>
<reference evidence="13" key="1">
    <citation type="submission" date="2017-01" db="EMBL/GenBank/DDBJ databases">
        <authorList>
            <person name="Wang Y."/>
            <person name="White M."/>
            <person name="Kvist S."/>
            <person name="Moncalvo J.-M."/>
        </authorList>
    </citation>
    <scope>NUCLEOTIDE SEQUENCE [LARGE SCALE GENOMIC DNA]</scope>
    <source>
        <strain evidence="13">ID-206-W2</strain>
    </source>
</reference>
<dbReference type="Gene3D" id="2.30.29.30">
    <property type="entry name" value="Pleckstrin-homology domain (PH domain)/Phosphotyrosine-binding domain (PTB)"/>
    <property type="match status" value="1"/>
</dbReference>
<keyword evidence="13" id="KW-1185">Reference proteome</keyword>
<dbReference type="InterPro" id="IPR001849">
    <property type="entry name" value="PH_domain"/>
</dbReference>
<protein>
    <submittedName>
        <fullName evidence="11">Serine/threonine-protein kinase CLA4</fullName>
    </submittedName>
</protein>
<feature type="region of interest" description="Disordered" evidence="8">
    <location>
        <begin position="207"/>
        <end position="226"/>
    </location>
</feature>
<evidence type="ECO:0000256" key="5">
    <source>
        <dbReference type="ARBA" id="ARBA00022741"/>
    </source>
</evidence>
<feature type="compositionally biased region" description="Polar residues" evidence="8">
    <location>
        <begin position="299"/>
        <end position="309"/>
    </location>
</feature>
<dbReference type="PANTHER" id="PTHR45832:SF22">
    <property type="entry name" value="SERINE_THREONINE-PROTEIN KINASE SAMKA-RELATED"/>
    <property type="match status" value="1"/>
</dbReference>
<dbReference type="Gene3D" id="3.30.200.20">
    <property type="entry name" value="Phosphorylase Kinase, domain 1"/>
    <property type="match status" value="1"/>
</dbReference>
<proteinExistence type="inferred from homology"/>
<comment type="cofactor">
    <cofactor evidence="1">
        <name>Mg(2+)</name>
        <dbReference type="ChEBI" id="CHEBI:18420"/>
    </cofactor>
</comment>
<dbReference type="InterPro" id="IPR008271">
    <property type="entry name" value="Ser/Thr_kinase_AS"/>
</dbReference>
<evidence type="ECO:0000256" key="2">
    <source>
        <dbReference type="ARBA" id="ARBA00008874"/>
    </source>
</evidence>
<keyword evidence="5" id="KW-0547">Nucleotide-binding</keyword>
<dbReference type="PROSITE" id="PS50003">
    <property type="entry name" value="PH_DOMAIN"/>
    <property type="match status" value="1"/>
</dbReference>
<feature type="region of interest" description="Disordered" evidence="8">
    <location>
        <begin position="135"/>
        <end position="193"/>
    </location>
</feature>
<feature type="region of interest" description="Disordered" evidence="8">
    <location>
        <begin position="238"/>
        <end position="258"/>
    </location>
</feature>
<dbReference type="GO" id="GO:0046872">
    <property type="term" value="F:metal ion binding"/>
    <property type="evidence" value="ECO:0007669"/>
    <property type="project" value="UniProtKB-KW"/>
</dbReference>
<dbReference type="OrthoDB" id="248923at2759"/>
<feature type="domain" description="PH" evidence="9">
    <location>
        <begin position="3"/>
        <end position="94"/>
    </location>
</feature>
<evidence type="ECO:0000259" key="10">
    <source>
        <dbReference type="PROSITE" id="PS50011"/>
    </source>
</evidence>
<dbReference type="Gene3D" id="1.10.510.10">
    <property type="entry name" value="Transferase(Phosphotransferase) domain 1"/>
    <property type="match status" value="1"/>
</dbReference>
<gene>
    <name evidence="12" type="ORF">AYI69_g3515</name>
    <name evidence="11" type="ORF">AYI69_g7277</name>
</gene>
<evidence type="ECO:0000256" key="8">
    <source>
        <dbReference type="SAM" id="MobiDB-lite"/>
    </source>
</evidence>
<dbReference type="Proteomes" id="UP000187429">
    <property type="component" value="Unassembled WGS sequence"/>
</dbReference>
<evidence type="ECO:0000256" key="1">
    <source>
        <dbReference type="ARBA" id="ARBA00001946"/>
    </source>
</evidence>
<dbReference type="GO" id="GO:0005524">
    <property type="term" value="F:ATP binding"/>
    <property type="evidence" value="ECO:0007669"/>
    <property type="project" value="UniProtKB-KW"/>
</dbReference>
<dbReference type="InterPro" id="IPR051931">
    <property type="entry name" value="PAK3-like"/>
</dbReference>
<dbReference type="CDD" id="cd06614">
    <property type="entry name" value="STKc_PAK"/>
    <property type="match status" value="1"/>
</dbReference>
<reference evidence="11" key="2">
    <citation type="submission" date="2017-01" db="EMBL/GenBank/DDBJ databases">
        <authorList>
            <person name="Mah S.A."/>
            <person name="Swanson W.J."/>
            <person name="Moy G.W."/>
            <person name="Vacquier V.D."/>
        </authorList>
    </citation>
    <scope>NUCLEOTIDE SEQUENCE [LARGE SCALE GENOMIC DNA]</scope>
    <source>
        <strain evidence="11">ID-206-W2</strain>
    </source>
</reference>
<organism evidence="11 13">
    <name type="scientific">Smittium culicis</name>
    <dbReference type="NCBI Taxonomy" id="133412"/>
    <lineage>
        <taxon>Eukaryota</taxon>
        <taxon>Fungi</taxon>
        <taxon>Fungi incertae sedis</taxon>
        <taxon>Zoopagomycota</taxon>
        <taxon>Kickxellomycotina</taxon>
        <taxon>Harpellomycetes</taxon>
        <taxon>Harpellales</taxon>
        <taxon>Legeriomycetaceae</taxon>
        <taxon>Smittium</taxon>
    </lineage>
</organism>
<evidence type="ECO:0000256" key="6">
    <source>
        <dbReference type="ARBA" id="ARBA00022840"/>
    </source>
</evidence>
<evidence type="ECO:0000313" key="13">
    <source>
        <dbReference type="Proteomes" id="UP000187429"/>
    </source>
</evidence>
<keyword evidence="4" id="KW-0479">Metal-binding</keyword>
<comment type="similarity">
    <text evidence="2">Belongs to the protein kinase superfamily. STE Ser/Thr protein kinase family. STE20 subfamily.</text>
</comment>
<dbReference type="PROSITE" id="PS00108">
    <property type="entry name" value="PROTEIN_KINASE_ST"/>
    <property type="match status" value="1"/>
</dbReference>
<keyword evidence="6" id="KW-0067">ATP-binding</keyword>
<evidence type="ECO:0000313" key="12">
    <source>
        <dbReference type="EMBL" id="OMJ27058.1"/>
    </source>
</evidence>
<sequence length="672" mass="77384">MSSIIKRGHLTLKESWLWSKRWAVLRRETLTFHKSESAHQVFLIIFLKDVTRISRTELKTYCIEINTKERDFFIQCRSDDDLYSWLDSIYEGLPDQWSKLLQTSNITQQDYVQNPQAVLDVLEFYTKNSADDTNRLQMMQSPPDSISNSKFNYSNSSQSRPEHQNDHYTYSSNIASPNYSNNKPSPPPILNRPNVSELMFLSNKPEAVSRAQAEADEYEQRKKHQQEEQLYKLKQLQNQQYRQKAEEQNRSQRDNYPPKQYESEMYKKNLKQVHLSNQSHMQQSQKHEPNSKQYYFKSQPQGMTVQSSPKPTPKIPINHNQNQYKPSSATQKNVQYSNPNYIKPEPNKQIYSQPNDAISDNGTGKSKALAALTSKMENVSVKPKQETIRLSTLNESQIMTKLREIVSKNDPKLLASGSVFMARSLVTKKIVAIKQMDLKTQPRKELLVNEILVMKESQHPNIVNYIESFLIGNSDLWVVMEYMNGGALTDIIDNNSMNENQIATISLEVCSGLHHLHKQNIIHRDIKSDNVLLGEDCQVKITDFGFCAKLSEQRSKRATMVGTPYWMAPEVVKQKPYGSKVDVWSLGIMVIEMIESEPPYLDEEPLKALYLIATHGTPALKNPETLSTDLKGFLAECLCVDVDSRATVEELLSQDFIRNYSRPISILRPLLE</sequence>
<dbReference type="InterPro" id="IPR000719">
    <property type="entry name" value="Prot_kinase_dom"/>
</dbReference>
<keyword evidence="7" id="KW-0460">Magnesium</keyword>
<evidence type="ECO:0000259" key="9">
    <source>
        <dbReference type="PROSITE" id="PS50003"/>
    </source>
</evidence>
<dbReference type="Pfam" id="PF00169">
    <property type="entry name" value="PH"/>
    <property type="match status" value="1"/>
</dbReference>
<feature type="compositionally biased region" description="Polar residues" evidence="8">
    <location>
        <begin position="318"/>
        <end position="331"/>
    </location>
</feature>
<dbReference type="InterPro" id="IPR011009">
    <property type="entry name" value="Kinase-like_dom_sf"/>
</dbReference>